<accession>A0A7W4VE39</accession>
<dbReference type="EMBL" id="JACHWF010000006">
    <property type="protein sequence ID" value="MBB3009889.1"/>
    <property type="molecule type" value="Genomic_DNA"/>
</dbReference>
<dbReference type="Gene3D" id="3.30.1540.10">
    <property type="entry name" value="formyl-coa transferase, domain 3"/>
    <property type="match status" value="1"/>
</dbReference>
<dbReference type="InterPro" id="IPR044855">
    <property type="entry name" value="CoA-Trfase_III_dom3_sf"/>
</dbReference>
<dbReference type="InterPro" id="IPR003673">
    <property type="entry name" value="CoA-Trfase_fam_III"/>
</dbReference>
<organism evidence="2 3">
    <name type="scientific">Cupriavidus alkaliphilus</name>
    <dbReference type="NCBI Taxonomy" id="942866"/>
    <lineage>
        <taxon>Bacteria</taxon>
        <taxon>Pseudomonadati</taxon>
        <taxon>Pseudomonadota</taxon>
        <taxon>Betaproteobacteria</taxon>
        <taxon>Burkholderiales</taxon>
        <taxon>Burkholderiaceae</taxon>
        <taxon>Cupriavidus</taxon>
    </lineage>
</organism>
<gene>
    <name evidence="2" type="ORF">FHX61_004565</name>
</gene>
<name>A0A7W4VE39_9BURK</name>
<reference evidence="2 3" key="1">
    <citation type="submission" date="2020-08" db="EMBL/GenBank/DDBJ databases">
        <title>Genomic Encyclopedia of Type Strains, Phase IV (KMG-V): Genome sequencing to study the core and pangenomes of soil and plant-associated prokaryotes.</title>
        <authorList>
            <person name="Whitman W."/>
        </authorList>
    </citation>
    <scope>NUCLEOTIDE SEQUENCE [LARGE SCALE GENOMIC DNA]</scope>
    <source>
        <strain evidence="2 3">SLV-2362</strain>
    </source>
</reference>
<dbReference type="SUPFAM" id="SSF89796">
    <property type="entry name" value="CoA-transferase family III (CaiB/BaiF)"/>
    <property type="match status" value="1"/>
</dbReference>
<protein>
    <submittedName>
        <fullName evidence="2">Crotonobetainyl-CoA:carnitine CoA-transferase CaiB-like acyl-CoA transferase</fullName>
    </submittedName>
</protein>
<evidence type="ECO:0000313" key="2">
    <source>
        <dbReference type="EMBL" id="MBB3009889.1"/>
    </source>
</evidence>
<dbReference type="InterPro" id="IPR050483">
    <property type="entry name" value="CoA-transferase_III_domain"/>
</dbReference>
<keyword evidence="1 2" id="KW-0808">Transferase</keyword>
<dbReference type="InterPro" id="IPR023606">
    <property type="entry name" value="CoA-Trfase_III_dom_1_sf"/>
</dbReference>
<comment type="caution">
    <text evidence="2">The sequence shown here is derived from an EMBL/GenBank/DDBJ whole genome shotgun (WGS) entry which is preliminary data.</text>
</comment>
<dbReference type="AlphaFoldDB" id="A0A7W4VE39"/>
<proteinExistence type="predicted"/>
<dbReference type="Pfam" id="PF02515">
    <property type="entry name" value="CoA_transf_3"/>
    <property type="match status" value="1"/>
</dbReference>
<dbReference type="PANTHER" id="PTHR48207">
    <property type="entry name" value="SUCCINATE--HYDROXYMETHYLGLUTARATE COA-TRANSFERASE"/>
    <property type="match status" value="1"/>
</dbReference>
<dbReference type="GO" id="GO:0008410">
    <property type="term" value="F:CoA-transferase activity"/>
    <property type="evidence" value="ECO:0007669"/>
    <property type="project" value="TreeGrafter"/>
</dbReference>
<dbReference type="PANTHER" id="PTHR48207:SF3">
    <property type="entry name" value="SUCCINATE--HYDROXYMETHYLGLUTARATE COA-TRANSFERASE"/>
    <property type="match status" value="1"/>
</dbReference>
<sequence length="379" mass="41201">MLDLTHFLSGPFATMILGDLGADIIKIEPPGGDPTRQIPPFHDEGVGTFYFSVNRNKKSVVLDLKSEEGREAFLKLVESADVVCENFRPGVLDRLGIGYAALRERKPDIVLCSIFGFEKEGEYAGRPAVDTLVQALSGIMSLTGERDGPPARVGVQIGDTGAGLWAAIAILAGVHGRNADGKPRHVEVALFDAQLSLLVWQAQDYLTHGTVYTRMGTRHATLPPSQAFECADGRHVYATPSALPHWWRAYCEALHLPGLAQDPRFADLALRQRNRDELESILLAQFASHPSAYWIDRFSTHDVPAALVQSVDEAFAFPTVARRNMVVSVQEPNGRVTRMVGNPIKTGAAEHFTAPPALGEHTTEVLRHAAGGQSSAQGR</sequence>
<evidence type="ECO:0000313" key="3">
    <source>
        <dbReference type="Proteomes" id="UP000578036"/>
    </source>
</evidence>
<dbReference type="Gene3D" id="3.40.50.10540">
    <property type="entry name" value="Crotonobetainyl-coa:carnitine coa-transferase, domain 1"/>
    <property type="match status" value="1"/>
</dbReference>
<keyword evidence="3" id="KW-1185">Reference proteome</keyword>
<dbReference type="Proteomes" id="UP000578036">
    <property type="component" value="Unassembled WGS sequence"/>
</dbReference>
<evidence type="ECO:0000256" key="1">
    <source>
        <dbReference type="ARBA" id="ARBA00022679"/>
    </source>
</evidence>